<dbReference type="InterPro" id="IPR024071">
    <property type="entry name" value="S-Me-THD_C_sf"/>
</dbReference>
<dbReference type="InterPro" id="IPR002821">
    <property type="entry name" value="Hydantoinase_A"/>
</dbReference>
<dbReference type="GO" id="GO:0016787">
    <property type="term" value="F:hydrolase activity"/>
    <property type="evidence" value="ECO:0007669"/>
    <property type="project" value="InterPro"/>
</dbReference>
<reference evidence="5" key="1">
    <citation type="submission" date="2021-02" db="EMBL/GenBank/DDBJ databases">
        <title>Genome sequence Cadophora malorum strain M34.</title>
        <authorList>
            <person name="Stefanovic E."/>
            <person name="Vu D."/>
            <person name="Scully C."/>
            <person name="Dijksterhuis J."/>
            <person name="Roader J."/>
            <person name="Houbraken J."/>
        </authorList>
    </citation>
    <scope>NUCLEOTIDE SEQUENCE</scope>
    <source>
        <strain evidence="5">M34</strain>
    </source>
</reference>
<dbReference type="InterPro" id="IPR043129">
    <property type="entry name" value="ATPase_NBD"/>
</dbReference>
<dbReference type="Pfam" id="PF05378">
    <property type="entry name" value="Hydant_A_N"/>
    <property type="match status" value="1"/>
</dbReference>
<gene>
    <name evidence="5" type="ORF">IFR04_000586</name>
</gene>
<feature type="domain" description="S-Me-THD-like C-terminal" evidence="4">
    <location>
        <begin position="752"/>
        <end position="941"/>
    </location>
</feature>
<proteinExistence type="predicted"/>
<dbReference type="Gene3D" id="2.40.390.10">
    <property type="entry name" value="CV3147-like"/>
    <property type="match status" value="1"/>
</dbReference>
<dbReference type="SUPFAM" id="SSF53067">
    <property type="entry name" value="Actin-like ATPase domain"/>
    <property type="match status" value="2"/>
</dbReference>
<feature type="domain" description="Hydantoinase/oxoprolinase N-terminal" evidence="2">
    <location>
        <begin position="6"/>
        <end position="184"/>
    </location>
</feature>
<dbReference type="AlphaFoldDB" id="A0A8H7WJW9"/>
<dbReference type="InterPro" id="IPR048350">
    <property type="entry name" value="S-Me-THD-like_C"/>
</dbReference>
<dbReference type="SUPFAM" id="SSF160991">
    <property type="entry name" value="CV3147-like"/>
    <property type="match status" value="1"/>
</dbReference>
<dbReference type="InterPro" id="IPR045079">
    <property type="entry name" value="Oxoprolinase-like"/>
</dbReference>
<evidence type="ECO:0000259" key="3">
    <source>
        <dbReference type="Pfam" id="PF06032"/>
    </source>
</evidence>
<dbReference type="OrthoDB" id="5404895at2759"/>
<dbReference type="FunFam" id="3.40.1610.10:FF:000001">
    <property type="entry name" value="Hydantoinase, putative"/>
    <property type="match status" value="1"/>
</dbReference>
<dbReference type="Pfam" id="PF06032">
    <property type="entry name" value="S-Me-THD_N"/>
    <property type="match status" value="1"/>
</dbReference>
<dbReference type="Pfam" id="PF01968">
    <property type="entry name" value="Hydantoinase_A"/>
    <property type="match status" value="1"/>
</dbReference>
<dbReference type="InterPro" id="IPR008040">
    <property type="entry name" value="Hydant_A_N"/>
</dbReference>
<feature type="domain" description="S-Me-THD N-terminal" evidence="3">
    <location>
        <begin position="589"/>
        <end position="748"/>
    </location>
</feature>
<protein>
    <recommendedName>
        <fullName evidence="7">DUF917-domain-containing protein</fullName>
    </recommendedName>
</protein>
<evidence type="ECO:0000313" key="6">
    <source>
        <dbReference type="Proteomes" id="UP000664132"/>
    </source>
</evidence>
<sequence length="956" mass="102589">MTRNLRIGVDVGGTNTDGVILDPTRSAEPNRGIIAWHKASTTGNPSDGINNAITAMFEESKVNPEDVASVTIGTTHFINAVVEGDQARLAKVAVVRLCGPFSKGVPPGIDWPVRLRNLICAYHCRVDGGLEVDGELISEIDESQIRQQAEIIKSKGIKSVVINGIFSPVDVVYRQEESAAAIFKECYPEADIVISKDVANLGFLERENAAILNASILPFARKTIASFQSAISRLGLKCPVFITQNDGTILLASNASKLPIRTFSSGPTNSMRGAAFLTQNDIKEAMMVVDIGGTTTDVGLLLANGFPRQAAAFSEISGVRTNFSYPDVRSIGLGGGSIVRRREDGMMSIGPDSVGYQLPQKAMVFGGDIATATDYTVLGGGCEIGDRSLVADKLEGHDDFKAVVKQMLERVIDTMKTSAEDIPVLLVGGGAVIAPDELKGASKVVKPEWSGVANAIGAATARVSGIIDTIQSTESKTSKQVMEEISKTAIQKAIDNGAKAETVQVVEMDHLPLQYIANKSRFIVKAVGDFDFDKKLPAEKYFVPADNVEDQMSEFEKQASQPNEAESEDIDITSYIPHIQGREWIISETDLSWISTGCYILGTGGGGSPYGHMLRLREIMRSGGVVKVISPDDLQDSNLVACGGGKGSPTVSIEKLPGDEMMQSQTELYEYMKVKPDAVIALEIGGGNGLQGMILGASTNMNLPTVDGDWMGRAYPVAWQTTPVVFETKPVFLPSTICDGNGNVMLMKEAKSEVMVERAFRAALSQMGSHVACAKGPVTGANTKKWVVEHTISLSWRIGRAVALARRSNRIDTVAESIIEEAGSGKVLFRGKIVGVERSLKMGHVYGEVIIEGEDGAKLKIPFKNENIVAIIEEEIVCSVPDLLCVIDAQNGEAIGTPEYRYGLLVVVLGIVASEKWTSTARGLEIGGPKGFGMDIEYKPLGVFRKPRSVIDEYGT</sequence>
<dbReference type="EMBL" id="JAFJYH010000003">
    <property type="protein sequence ID" value="KAG4426403.1"/>
    <property type="molecule type" value="Genomic_DNA"/>
</dbReference>
<dbReference type="Proteomes" id="UP000664132">
    <property type="component" value="Unassembled WGS sequence"/>
</dbReference>
<dbReference type="InterPro" id="IPR027479">
    <property type="entry name" value="S-Me-THD_N_sf"/>
</dbReference>
<evidence type="ECO:0000259" key="1">
    <source>
        <dbReference type="Pfam" id="PF01968"/>
    </source>
</evidence>
<comment type="caution">
    <text evidence="5">The sequence shown here is derived from an EMBL/GenBank/DDBJ whole genome shotgun (WGS) entry which is preliminary data.</text>
</comment>
<dbReference type="PANTHER" id="PTHR11365:SF10">
    <property type="entry name" value="HYDANTOINASE_OXOPROLINASE"/>
    <property type="match status" value="1"/>
</dbReference>
<name>A0A8H7WJW9_9HELO</name>
<evidence type="ECO:0008006" key="7">
    <source>
        <dbReference type="Google" id="ProtNLM"/>
    </source>
</evidence>
<evidence type="ECO:0000313" key="5">
    <source>
        <dbReference type="EMBL" id="KAG4426403.1"/>
    </source>
</evidence>
<dbReference type="Pfam" id="PF20906">
    <property type="entry name" value="S-Me-THD_C"/>
    <property type="match status" value="1"/>
</dbReference>
<accession>A0A8H7WJW9</accession>
<evidence type="ECO:0000259" key="4">
    <source>
        <dbReference type="Pfam" id="PF20906"/>
    </source>
</evidence>
<dbReference type="Gene3D" id="3.40.1610.10">
    <property type="entry name" value="CV3147-like domain"/>
    <property type="match status" value="1"/>
</dbReference>
<dbReference type="InterPro" id="IPR010318">
    <property type="entry name" value="S-Me-THD_N"/>
</dbReference>
<evidence type="ECO:0000259" key="2">
    <source>
        <dbReference type="Pfam" id="PF05378"/>
    </source>
</evidence>
<organism evidence="5 6">
    <name type="scientific">Cadophora malorum</name>
    <dbReference type="NCBI Taxonomy" id="108018"/>
    <lineage>
        <taxon>Eukaryota</taxon>
        <taxon>Fungi</taxon>
        <taxon>Dikarya</taxon>
        <taxon>Ascomycota</taxon>
        <taxon>Pezizomycotina</taxon>
        <taxon>Leotiomycetes</taxon>
        <taxon>Helotiales</taxon>
        <taxon>Ploettnerulaceae</taxon>
        <taxon>Cadophora</taxon>
    </lineage>
</organism>
<keyword evidence="6" id="KW-1185">Reference proteome</keyword>
<feature type="domain" description="Hydantoinase A/oxoprolinase" evidence="1">
    <location>
        <begin position="206"/>
        <end position="422"/>
    </location>
</feature>
<dbReference type="PANTHER" id="PTHR11365">
    <property type="entry name" value="5-OXOPROLINASE RELATED"/>
    <property type="match status" value="1"/>
</dbReference>